<dbReference type="AlphaFoldDB" id="A0A1I1HNW9"/>
<reference evidence="2 3" key="1">
    <citation type="submission" date="2016-10" db="EMBL/GenBank/DDBJ databases">
        <authorList>
            <person name="de Groot N.N."/>
        </authorList>
    </citation>
    <scope>NUCLEOTIDE SEQUENCE [LARGE SCALE GENOMIC DNA]</scope>
    <source>
        <strain evidence="2 3">CGMCC 4.5739</strain>
    </source>
</reference>
<name>A0A1I1HNW9_9ACTN</name>
<proteinExistence type="predicted"/>
<evidence type="ECO:0000256" key="1">
    <source>
        <dbReference type="SAM" id="Phobius"/>
    </source>
</evidence>
<keyword evidence="1" id="KW-0812">Transmembrane</keyword>
<keyword evidence="1" id="KW-0472">Membrane</keyword>
<feature type="transmembrane region" description="Helical" evidence="1">
    <location>
        <begin position="20"/>
        <end position="39"/>
    </location>
</feature>
<keyword evidence="3" id="KW-1185">Reference proteome</keyword>
<gene>
    <name evidence="2" type="ORF">SAMN05421773_102472</name>
</gene>
<feature type="transmembrane region" description="Helical" evidence="1">
    <location>
        <begin position="81"/>
        <end position="100"/>
    </location>
</feature>
<evidence type="ECO:0000313" key="3">
    <source>
        <dbReference type="Proteomes" id="UP000199207"/>
    </source>
</evidence>
<sequence>MFPLPSAGPGEWFDQTVVETGRLPLFCLFAGMLAGFAFIRFSTRMIRAGVSWWPGNIEFSGSGRDPAPEDAPPEGLHIHHVVFGVLLMVIAGVTGFALPVQTESGWRAATAALFGIGTALVLDEFALILRLRDVYWAKEGRDSVVAVFAALAVIGLLLLGERPVVVRDLGQAVGEGTPWEWALDIGLSLFNLALVAVTMLKGKYVSGFVGLFFPVVLLVTAVRLARPRAPWARRRYHRGPGGEPGRKLRRALRREERWHGPLARARVRAMDFVAGRHDGAATG</sequence>
<dbReference type="Proteomes" id="UP000199207">
    <property type="component" value="Unassembled WGS sequence"/>
</dbReference>
<evidence type="ECO:0000313" key="2">
    <source>
        <dbReference type="EMBL" id="SFC25807.1"/>
    </source>
</evidence>
<dbReference type="STRING" id="910347.SAMN05421773_102472"/>
<feature type="transmembrane region" description="Helical" evidence="1">
    <location>
        <begin position="143"/>
        <end position="160"/>
    </location>
</feature>
<keyword evidence="1" id="KW-1133">Transmembrane helix</keyword>
<evidence type="ECO:0008006" key="4">
    <source>
        <dbReference type="Google" id="ProtNLM"/>
    </source>
</evidence>
<accession>A0A1I1HNW9</accession>
<organism evidence="2 3">
    <name type="scientific">Streptomyces aidingensis</name>
    <dbReference type="NCBI Taxonomy" id="910347"/>
    <lineage>
        <taxon>Bacteria</taxon>
        <taxon>Bacillati</taxon>
        <taxon>Actinomycetota</taxon>
        <taxon>Actinomycetes</taxon>
        <taxon>Kitasatosporales</taxon>
        <taxon>Streptomycetaceae</taxon>
        <taxon>Streptomyces</taxon>
    </lineage>
</organism>
<feature type="transmembrane region" description="Helical" evidence="1">
    <location>
        <begin position="106"/>
        <end position="131"/>
    </location>
</feature>
<feature type="transmembrane region" description="Helical" evidence="1">
    <location>
        <begin position="204"/>
        <end position="225"/>
    </location>
</feature>
<protein>
    <recommendedName>
        <fullName evidence="4">Integral membrane protein</fullName>
    </recommendedName>
</protein>
<dbReference type="EMBL" id="FOLM01000002">
    <property type="protein sequence ID" value="SFC25807.1"/>
    <property type="molecule type" value="Genomic_DNA"/>
</dbReference>
<dbReference type="RefSeq" id="WP_217652389.1">
    <property type="nucleotide sequence ID" value="NZ_FOLM01000002.1"/>
</dbReference>